<evidence type="ECO:0000313" key="3">
    <source>
        <dbReference type="Proteomes" id="UP000714817"/>
    </source>
</evidence>
<protein>
    <submittedName>
        <fullName evidence="2">ROK family protein</fullName>
    </submittedName>
</protein>
<dbReference type="Gene3D" id="3.30.420.40">
    <property type="match status" value="2"/>
</dbReference>
<dbReference type="InterPro" id="IPR043129">
    <property type="entry name" value="ATPase_NBD"/>
</dbReference>
<dbReference type="EMBL" id="JAGQNY010000002">
    <property type="protein sequence ID" value="MCA9301843.1"/>
    <property type="molecule type" value="Genomic_DNA"/>
</dbReference>
<name>A0A955E0C2_UNCKA</name>
<organism evidence="2 3">
    <name type="scientific">candidate division WWE3 bacterium</name>
    <dbReference type="NCBI Taxonomy" id="2053526"/>
    <lineage>
        <taxon>Bacteria</taxon>
        <taxon>Katanobacteria</taxon>
    </lineage>
</organism>
<comment type="similarity">
    <text evidence="1">Belongs to the ROK (NagC/XylR) family.</text>
</comment>
<accession>A0A955E0C2</accession>
<dbReference type="CDD" id="cd23763">
    <property type="entry name" value="ASKHA_ATPase_ROK"/>
    <property type="match status" value="1"/>
</dbReference>
<dbReference type="SUPFAM" id="SSF53067">
    <property type="entry name" value="Actin-like ATPase domain"/>
    <property type="match status" value="1"/>
</dbReference>
<sequence>MYISIDLGGTNTRIATSLNLTDIKEVHKFKTEDNFLRQKYQINDTIEQFVKSINKKVEGVAIGVPGTLDLKKRKFGKIMNFPPLSGRHFDDLIDERFVADQKKIFAMNDAALAGLGEAYAGAGKAYETIAYITLSTSVGGARIAHKKIDNSQLYFEPGQHIINPNGNSLIYCTEKGCFAAYASGTAFKQSFGISPEKCADPKIWSSYARHLSIGLYNILCFWAPEAIILGGGVSKMFKHFHKPLQEYLAEMQPFSMPDIKQAELLDDAGIIGGFQYLKGCLNL</sequence>
<dbReference type="AlphaFoldDB" id="A0A955E0C2"/>
<gene>
    <name evidence="2" type="ORF">KDA10_00545</name>
</gene>
<dbReference type="Pfam" id="PF00480">
    <property type="entry name" value="ROK"/>
    <property type="match status" value="1"/>
</dbReference>
<evidence type="ECO:0000313" key="2">
    <source>
        <dbReference type="EMBL" id="MCA9301843.1"/>
    </source>
</evidence>
<dbReference type="PANTHER" id="PTHR18964">
    <property type="entry name" value="ROK (REPRESSOR, ORF, KINASE) FAMILY"/>
    <property type="match status" value="1"/>
</dbReference>
<comment type="caution">
    <text evidence="2">The sequence shown here is derived from an EMBL/GenBank/DDBJ whole genome shotgun (WGS) entry which is preliminary data.</text>
</comment>
<proteinExistence type="inferred from homology"/>
<dbReference type="InterPro" id="IPR000600">
    <property type="entry name" value="ROK"/>
</dbReference>
<dbReference type="PANTHER" id="PTHR18964:SF149">
    <property type="entry name" value="BIFUNCTIONAL UDP-N-ACETYLGLUCOSAMINE 2-EPIMERASE_N-ACETYLMANNOSAMINE KINASE"/>
    <property type="match status" value="1"/>
</dbReference>
<evidence type="ECO:0000256" key="1">
    <source>
        <dbReference type="ARBA" id="ARBA00006479"/>
    </source>
</evidence>
<dbReference type="Proteomes" id="UP000714817">
    <property type="component" value="Unassembled WGS sequence"/>
</dbReference>
<reference evidence="2" key="2">
    <citation type="journal article" date="2021" name="Microbiome">
        <title>Successional dynamics and alternative stable states in a saline activated sludge microbial community over 9 years.</title>
        <authorList>
            <person name="Wang Y."/>
            <person name="Ye J."/>
            <person name="Ju F."/>
            <person name="Liu L."/>
            <person name="Boyd J.A."/>
            <person name="Deng Y."/>
            <person name="Parks D.H."/>
            <person name="Jiang X."/>
            <person name="Yin X."/>
            <person name="Woodcroft B.J."/>
            <person name="Tyson G.W."/>
            <person name="Hugenholtz P."/>
            <person name="Polz M.F."/>
            <person name="Zhang T."/>
        </authorList>
    </citation>
    <scope>NUCLEOTIDE SEQUENCE</scope>
    <source>
        <strain evidence="2">HKST-UBA80</strain>
    </source>
</reference>
<reference evidence="2" key="1">
    <citation type="submission" date="2020-04" db="EMBL/GenBank/DDBJ databases">
        <authorList>
            <person name="Zhang T."/>
        </authorList>
    </citation>
    <scope>NUCLEOTIDE SEQUENCE</scope>
    <source>
        <strain evidence="2">HKST-UBA80</strain>
    </source>
</reference>